<feature type="non-terminal residue" evidence="3">
    <location>
        <position position="1"/>
    </location>
</feature>
<dbReference type="InterPro" id="IPR027417">
    <property type="entry name" value="P-loop_NTPase"/>
</dbReference>
<dbReference type="PANTHER" id="PTHR47979">
    <property type="entry name" value="DRAB11-RELATED"/>
    <property type="match status" value="1"/>
</dbReference>
<name>A0A0D6EHX5_SPOSA</name>
<dbReference type="InterPro" id="IPR005225">
    <property type="entry name" value="Small_GTP-bd"/>
</dbReference>
<dbReference type="Pfam" id="PF00071">
    <property type="entry name" value="Ras"/>
    <property type="match status" value="1"/>
</dbReference>
<reference evidence="4" key="1">
    <citation type="submission" date="2015-02" db="EMBL/GenBank/DDBJ databases">
        <authorList>
            <person name="Gon?alves P."/>
        </authorList>
    </citation>
    <scope>NUCLEOTIDE SEQUENCE [LARGE SCALE GENOMIC DNA]</scope>
</reference>
<evidence type="ECO:0000313" key="4">
    <source>
        <dbReference type="Proteomes" id="UP000243876"/>
    </source>
</evidence>
<dbReference type="SUPFAM" id="SSF52540">
    <property type="entry name" value="P-loop containing nucleoside triphosphate hydrolases"/>
    <property type="match status" value="1"/>
</dbReference>
<sequence>MKKLTVPGNVLITAELPELYDYLLKFILIGTRCSTLERCWRTDEHDMWGSSAGGGGTGWMLMEGSFAPAGAGGECPGFLNRGSRRTSRDAGLPSTPAHLASPLPAEQAIRAWASRVEFASTLMRLPSSTPAASIAGGRIRNSKTLKVQCWDTAGQERFRSVTRNYYRGACGAVIVYDITSRRSFENLSSWLADARALASPDLAVVIVGNKADRPEDDRQVPYLEASRWAQERGALFVEASSKTGENVEQPFILLARSILLAIESGTLDPDAAGSGVSYGSRELRRLEQQRGCWCVGAAGLVWGEMLLIEDEDGR</sequence>
<dbReference type="SMART" id="SM00173">
    <property type="entry name" value="RAS"/>
    <property type="match status" value="1"/>
</dbReference>
<proteinExistence type="inferred from homology"/>
<evidence type="ECO:0000313" key="3">
    <source>
        <dbReference type="EMBL" id="CEQ39511.1"/>
    </source>
</evidence>
<dbReference type="SMART" id="SM00175">
    <property type="entry name" value="RAB"/>
    <property type="match status" value="1"/>
</dbReference>
<accession>A0A0D6EHX5</accession>
<dbReference type="PROSITE" id="PS51419">
    <property type="entry name" value="RAB"/>
    <property type="match status" value="1"/>
</dbReference>
<dbReference type="SMART" id="SM00174">
    <property type="entry name" value="RHO"/>
    <property type="match status" value="1"/>
</dbReference>
<organism evidence="3 4">
    <name type="scientific">Sporidiobolus salmonicolor</name>
    <name type="common">Yeast-like fungus</name>
    <name type="synonym">Sporobolomyces salmonicolor</name>
    <dbReference type="NCBI Taxonomy" id="5005"/>
    <lineage>
        <taxon>Eukaryota</taxon>
        <taxon>Fungi</taxon>
        <taxon>Dikarya</taxon>
        <taxon>Basidiomycota</taxon>
        <taxon>Pucciniomycotina</taxon>
        <taxon>Microbotryomycetes</taxon>
        <taxon>Sporidiobolales</taxon>
        <taxon>Sporidiobolaceae</taxon>
        <taxon>Sporobolomyces</taxon>
    </lineage>
</organism>
<dbReference type="Proteomes" id="UP000243876">
    <property type="component" value="Unassembled WGS sequence"/>
</dbReference>
<protein>
    <submittedName>
        <fullName evidence="3">SPOSA6832_01037-mRNA-1:cds</fullName>
    </submittedName>
</protein>
<gene>
    <name evidence="3" type="primary">SPOSA6832_01037</name>
</gene>
<dbReference type="Gene3D" id="3.40.50.300">
    <property type="entry name" value="P-loop containing nucleotide triphosphate hydrolases"/>
    <property type="match status" value="1"/>
</dbReference>
<comment type="similarity">
    <text evidence="1">Belongs to the small GTPase superfamily. Rab family.</text>
</comment>
<feature type="region of interest" description="Disordered" evidence="2">
    <location>
        <begin position="77"/>
        <end position="99"/>
    </location>
</feature>
<dbReference type="NCBIfam" id="TIGR00231">
    <property type="entry name" value="small_GTP"/>
    <property type="match status" value="1"/>
</dbReference>
<dbReference type="AlphaFoldDB" id="A0A0D6EHX5"/>
<dbReference type="FunFam" id="3.40.50.300:FF:001447">
    <property type="entry name" value="Ras-related protein Rab-1B"/>
    <property type="match status" value="1"/>
</dbReference>
<dbReference type="GO" id="GO:0005525">
    <property type="term" value="F:GTP binding"/>
    <property type="evidence" value="ECO:0007669"/>
    <property type="project" value="InterPro"/>
</dbReference>
<dbReference type="InterPro" id="IPR050209">
    <property type="entry name" value="Rab_GTPases_membrane_traffic"/>
</dbReference>
<keyword evidence="4" id="KW-1185">Reference proteome</keyword>
<dbReference type="GO" id="GO:0003924">
    <property type="term" value="F:GTPase activity"/>
    <property type="evidence" value="ECO:0007669"/>
    <property type="project" value="InterPro"/>
</dbReference>
<dbReference type="PRINTS" id="PR00449">
    <property type="entry name" value="RASTRNSFRMNG"/>
</dbReference>
<evidence type="ECO:0000256" key="1">
    <source>
        <dbReference type="ARBA" id="ARBA00006270"/>
    </source>
</evidence>
<dbReference type="EMBL" id="CENE01000003">
    <property type="protein sequence ID" value="CEQ39511.1"/>
    <property type="molecule type" value="Genomic_DNA"/>
</dbReference>
<evidence type="ECO:0000256" key="2">
    <source>
        <dbReference type="SAM" id="MobiDB-lite"/>
    </source>
</evidence>
<dbReference type="InterPro" id="IPR001806">
    <property type="entry name" value="Small_GTPase"/>
</dbReference>
<dbReference type="PROSITE" id="PS51421">
    <property type="entry name" value="RAS"/>
    <property type="match status" value="1"/>
</dbReference>
<dbReference type="OrthoDB" id="9989112at2759"/>